<organism evidence="2 3">
    <name type="scientific">Natrarchaeobaculum aegyptiacum</name>
    <dbReference type="NCBI Taxonomy" id="745377"/>
    <lineage>
        <taxon>Archaea</taxon>
        <taxon>Methanobacteriati</taxon>
        <taxon>Methanobacteriota</taxon>
        <taxon>Stenosarchaea group</taxon>
        <taxon>Halobacteria</taxon>
        <taxon>Halobacteriales</taxon>
        <taxon>Natrialbaceae</taxon>
        <taxon>Natrarchaeobaculum</taxon>
    </lineage>
</organism>
<accession>A0A2Z2HQJ5</accession>
<keyword evidence="3" id="KW-1185">Reference proteome</keyword>
<dbReference type="RefSeq" id="WP_086887701.1">
    <property type="nucleotide sequence ID" value="NZ_CP019893.1"/>
</dbReference>
<sequence>MGFDDITEALGGRARRQVLVELLDHNPVDQPEAVTKDNAQEDEVRELQLTHTHLPKLDDMGYIVWDRDHRTIVKGPNWEEIEPVVRLLSDNRDQIPKDTF</sequence>
<dbReference type="Proteomes" id="UP000250088">
    <property type="component" value="Chromosome"/>
</dbReference>
<dbReference type="GeneID" id="32893587"/>
<evidence type="ECO:0000313" key="2">
    <source>
        <dbReference type="EMBL" id="ARS89319.1"/>
    </source>
</evidence>
<evidence type="ECO:0000313" key="3">
    <source>
        <dbReference type="Proteomes" id="UP000250088"/>
    </source>
</evidence>
<dbReference type="KEGG" id="naj:B1756_05875"/>
<dbReference type="Pfam" id="PF24035">
    <property type="entry name" value="DUF7344"/>
    <property type="match status" value="1"/>
</dbReference>
<feature type="domain" description="DUF7344" evidence="1">
    <location>
        <begin position="35"/>
        <end position="72"/>
    </location>
</feature>
<dbReference type="InterPro" id="IPR055768">
    <property type="entry name" value="DUF7344"/>
</dbReference>
<protein>
    <recommendedName>
        <fullName evidence="1">DUF7344 domain-containing protein</fullName>
    </recommendedName>
</protein>
<reference evidence="3" key="1">
    <citation type="submission" date="2017-02" db="EMBL/GenBank/DDBJ databases">
        <title>Natronthermophilus aegyptiacus gen. nov.,sp. nov., an aerobic, extremely halophilic alkalithermophilic archaeon isolated from the athalassohaline Wadi An Natrun, Egypt.</title>
        <authorList>
            <person name="Zhao B."/>
        </authorList>
    </citation>
    <scope>NUCLEOTIDE SEQUENCE [LARGE SCALE GENOMIC DNA]</scope>
    <source>
        <strain evidence="3">JW/NM-HA 15</strain>
    </source>
</reference>
<evidence type="ECO:0000259" key="1">
    <source>
        <dbReference type="Pfam" id="PF24035"/>
    </source>
</evidence>
<proteinExistence type="predicted"/>
<dbReference type="EMBL" id="CP019893">
    <property type="protein sequence ID" value="ARS89319.1"/>
    <property type="molecule type" value="Genomic_DNA"/>
</dbReference>
<name>A0A2Z2HQJ5_9EURY</name>
<gene>
    <name evidence="2" type="ORF">B1756_05875</name>
</gene>
<dbReference type="OrthoDB" id="161697at2157"/>
<dbReference type="AlphaFoldDB" id="A0A2Z2HQJ5"/>